<evidence type="ECO:0000256" key="5">
    <source>
        <dbReference type="ARBA" id="ARBA00022777"/>
    </source>
</evidence>
<dbReference type="InterPro" id="IPR000014">
    <property type="entry name" value="PAS"/>
</dbReference>
<dbReference type="InterPro" id="IPR003018">
    <property type="entry name" value="GAF"/>
</dbReference>
<dbReference type="SMART" id="SM00091">
    <property type="entry name" value="PAS"/>
    <property type="match status" value="8"/>
</dbReference>
<dbReference type="InterPro" id="IPR036097">
    <property type="entry name" value="HisK_dim/P_sf"/>
</dbReference>
<organism evidence="10 11">
    <name type="scientific">Polaribacter gangjinensis</name>
    <dbReference type="NCBI Taxonomy" id="574710"/>
    <lineage>
        <taxon>Bacteria</taxon>
        <taxon>Pseudomonadati</taxon>
        <taxon>Bacteroidota</taxon>
        <taxon>Flavobacteriia</taxon>
        <taxon>Flavobacteriales</taxon>
        <taxon>Flavobacteriaceae</taxon>
    </lineage>
</organism>
<evidence type="ECO:0000256" key="6">
    <source>
        <dbReference type="SAM" id="Coils"/>
    </source>
</evidence>
<feature type="domain" description="PAS" evidence="8">
    <location>
        <begin position="254"/>
        <end position="330"/>
    </location>
</feature>
<evidence type="ECO:0000256" key="3">
    <source>
        <dbReference type="ARBA" id="ARBA00022553"/>
    </source>
</evidence>
<dbReference type="OrthoDB" id="9124519at2"/>
<feature type="domain" description="PAC" evidence="9">
    <location>
        <begin position="1356"/>
        <end position="1408"/>
    </location>
</feature>
<comment type="catalytic activity">
    <reaction evidence="1">
        <text>ATP + protein L-histidine = ADP + protein N-phospho-L-histidine.</text>
        <dbReference type="EC" id="2.7.13.3"/>
    </reaction>
</comment>
<accession>A0A2S7WCB7</accession>
<dbReference type="InterPro" id="IPR052162">
    <property type="entry name" value="Sensor_kinase/Photoreceptor"/>
</dbReference>
<dbReference type="InterPro" id="IPR003594">
    <property type="entry name" value="HATPase_dom"/>
</dbReference>
<keyword evidence="6" id="KW-0175">Coiled coil</keyword>
<dbReference type="SUPFAM" id="SSF55874">
    <property type="entry name" value="ATPase domain of HSP90 chaperone/DNA topoisomerase II/histidine kinase"/>
    <property type="match status" value="1"/>
</dbReference>
<dbReference type="GO" id="GO:0000155">
    <property type="term" value="F:phosphorelay sensor kinase activity"/>
    <property type="evidence" value="ECO:0007669"/>
    <property type="project" value="InterPro"/>
</dbReference>
<dbReference type="SMART" id="SM00387">
    <property type="entry name" value="HATPase_c"/>
    <property type="match status" value="1"/>
</dbReference>
<dbReference type="SUPFAM" id="SSF47384">
    <property type="entry name" value="Homodimeric domain of signal transducing histidine kinase"/>
    <property type="match status" value="1"/>
</dbReference>
<dbReference type="Gene3D" id="3.30.565.10">
    <property type="entry name" value="Histidine kinase-like ATPase, C-terminal domain"/>
    <property type="match status" value="1"/>
</dbReference>
<keyword evidence="4" id="KW-0808">Transferase</keyword>
<dbReference type="PRINTS" id="PR00344">
    <property type="entry name" value="BCTRLSENSOR"/>
</dbReference>
<feature type="domain" description="PAC" evidence="9">
    <location>
        <begin position="331"/>
        <end position="385"/>
    </location>
</feature>
<dbReference type="NCBIfam" id="TIGR00229">
    <property type="entry name" value="sensory_box"/>
    <property type="match status" value="6"/>
</dbReference>
<dbReference type="Pfam" id="PF00512">
    <property type="entry name" value="HisKA"/>
    <property type="match status" value="1"/>
</dbReference>
<dbReference type="EMBL" id="MSCL01000001">
    <property type="protein sequence ID" value="PQJ74892.1"/>
    <property type="molecule type" value="Genomic_DNA"/>
</dbReference>
<dbReference type="GO" id="GO:0006355">
    <property type="term" value="P:regulation of DNA-templated transcription"/>
    <property type="evidence" value="ECO:0007669"/>
    <property type="project" value="InterPro"/>
</dbReference>
<keyword evidence="11" id="KW-1185">Reference proteome</keyword>
<keyword evidence="3" id="KW-0597">Phosphoprotein</keyword>
<dbReference type="InterPro" id="IPR000700">
    <property type="entry name" value="PAS-assoc_C"/>
</dbReference>
<comment type="caution">
    <text evidence="10">The sequence shown here is derived from an EMBL/GenBank/DDBJ whole genome shotgun (WGS) entry which is preliminary data.</text>
</comment>
<dbReference type="PROSITE" id="PS50112">
    <property type="entry name" value="PAS"/>
    <property type="match status" value="4"/>
</dbReference>
<dbReference type="InterPro" id="IPR029016">
    <property type="entry name" value="GAF-like_dom_sf"/>
</dbReference>
<name>A0A2S7WCB7_9FLAO</name>
<dbReference type="Pfam" id="PF13185">
    <property type="entry name" value="GAF_2"/>
    <property type="match status" value="1"/>
</dbReference>
<dbReference type="InterPro" id="IPR001610">
    <property type="entry name" value="PAC"/>
</dbReference>
<dbReference type="InterPro" id="IPR035965">
    <property type="entry name" value="PAS-like_dom_sf"/>
</dbReference>
<dbReference type="InterPro" id="IPR004358">
    <property type="entry name" value="Sig_transdc_His_kin-like_C"/>
</dbReference>
<evidence type="ECO:0000259" key="7">
    <source>
        <dbReference type="PROSITE" id="PS50109"/>
    </source>
</evidence>
<protein>
    <recommendedName>
        <fullName evidence="2">histidine kinase</fullName>
        <ecNumber evidence="2">2.7.13.3</ecNumber>
    </recommendedName>
</protein>
<evidence type="ECO:0000256" key="2">
    <source>
        <dbReference type="ARBA" id="ARBA00012438"/>
    </source>
</evidence>
<dbReference type="SUPFAM" id="SSF55781">
    <property type="entry name" value="GAF domain-like"/>
    <property type="match status" value="1"/>
</dbReference>
<dbReference type="SMART" id="SM00086">
    <property type="entry name" value="PAC"/>
    <property type="match status" value="8"/>
</dbReference>
<evidence type="ECO:0000256" key="1">
    <source>
        <dbReference type="ARBA" id="ARBA00000085"/>
    </source>
</evidence>
<reference evidence="10 11" key="1">
    <citation type="submission" date="2016-12" db="EMBL/GenBank/DDBJ databases">
        <title>Trade-off between light-utilization and light-protection in marine flavobacteria.</title>
        <authorList>
            <person name="Kumagai Y."/>
            <person name="Yoshizawa S."/>
            <person name="Kogure K."/>
            <person name="Iwasaki W."/>
        </authorList>
    </citation>
    <scope>NUCLEOTIDE SEQUENCE [LARGE SCALE GENOMIC DNA]</scope>
    <source>
        <strain evidence="10 11">KCTC 22729</strain>
    </source>
</reference>
<feature type="domain" description="PAS" evidence="8">
    <location>
        <begin position="1168"/>
        <end position="1232"/>
    </location>
</feature>
<dbReference type="Pfam" id="PF02518">
    <property type="entry name" value="HATPase_c"/>
    <property type="match status" value="1"/>
</dbReference>
<dbReference type="InterPro" id="IPR013767">
    <property type="entry name" value="PAS_fold"/>
</dbReference>
<dbReference type="InterPro" id="IPR003661">
    <property type="entry name" value="HisK_dim/P_dom"/>
</dbReference>
<dbReference type="Pfam" id="PF08447">
    <property type="entry name" value="PAS_3"/>
    <property type="match status" value="4"/>
</dbReference>
<dbReference type="PROSITE" id="PS50109">
    <property type="entry name" value="HIS_KIN"/>
    <property type="match status" value="1"/>
</dbReference>
<dbReference type="InterPro" id="IPR036890">
    <property type="entry name" value="HATPase_C_sf"/>
</dbReference>
<proteinExistence type="predicted"/>
<dbReference type="CDD" id="cd00082">
    <property type="entry name" value="HisKA"/>
    <property type="match status" value="1"/>
</dbReference>
<evidence type="ECO:0000256" key="4">
    <source>
        <dbReference type="ARBA" id="ARBA00022679"/>
    </source>
</evidence>
<dbReference type="Gene3D" id="1.10.287.130">
    <property type="match status" value="1"/>
</dbReference>
<evidence type="ECO:0000259" key="9">
    <source>
        <dbReference type="PROSITE" id="PS50113"/>
    </source>
</evidence>
<dbReference type="InterPro" id="IPR013655">
    <property type="entry name" value="PAS_fold_3"/>
</dbReference>
<feature type="domain" description="PAC" evidence="9">
    <location>
        <begin position="205"/>
        <end position="257"/>
    </location>
</feature>
<dbReference type="Pfam" id="PF13426">
    <property type="entry name" value="PAS_9"/>
    <property type="match status" value="3"/>
</dbReference>
<feature type="domain" description="PAS" evidence="8">
    <location>
        <begin position="547"/>
        <end position="617"/>
    </location>
</feature>
<feature type="domain" description="PAS" evidence="8">
    <location>
        <begin position="1037"/>
        <end position="1082"/>
    </location>
</feature>
<dbReference type="SUPFAM" id="SSF55785">
    <property type="entry name" value="PYP-like sensor domain (PAS domain)"/>
    <property type="match status" value="10"/>
</dbReference>
<dbReference type="Gene3D" id="3.30.450.40">
    <property type="match status" value="1"/>
</dbReference>
<evidence type="ECO:0000259" key="8">
    <source>
        <dbReference type="PROSITE" id="PS50112"/>
    </source>
</evidence>
<feature type="domain" description="PAC" evidence="9">
    <location>
        <begin position="1109"/>
        <end position="1161"/>
    </location>
</feature>
<dbReference type="PROSITE" id="PS50113">
    <property type="entry name" value="PAC"/>
    <property type="match status" value="4"/>
</dbReference>
<dbReference type="InterPro" id="IPR005467">
    <property type="entry name" value="His_kinase_dom"/>
</dbReference>
<dbReference type="CDD" id="cd00130">
    <property type="entry name" value="PAS"/>
    <property type="match status" value="7"/>
</dbReference>
<dbReference type="Gene3D" id="2.10.70.100">
    <property type="match status" value="1"/>
</dbReference>
<dbReference type="PANTHER" id="PTHR43304">
    <property type="entry name" value="PHYTOCHROME-LIKE PROTEIN CPH1"/>
    <property type="match status" value="1"/>
</dbReference>
<gene>
    <name evidence="10" type="ORF">BTO13_06370</name>
</gene>
<dbReference type="Gene3D" id="3.30.450.20">
    <property type="entry name" value="PAS domain"/>
    <property type="match status" value="10"/>
</dbReference>
<evidence type="ECO:0000313" key="10">
    <source>
        <dbReference type="EMBL" id="PQJ74892.1"/>
    </source>
</evidence>
<dbReference type="SMART" id="SM00388">
    <property type="entry name" value="HisKA"/>
    <property type="match status" value="1"/>
</dbReference>
<dbReference type="Pfam" id="PF00989">
    <property type="entry name" value="PAS"/>
    <property type="match status" value="1"/>
</dbReference>
<feature type="domain" description="Histidine kinase" evidence="7">
    <location>
        <begin position="1433"/>
        <end position="1647"/>
    </location>
</feature>
<dbReference type="EC" id="2.7.13.3" evidence="2"/>
<dbReference type="RefSeq" id="WP_105046036.1">
    <property type="nucleotide sequence ID" value="NZ_CP150662.1"/>
</dbReference>
<evidence type="ECO:0000313" key="11">
    <source>
        <dbReference type="Proteomes" id="UP000237608"/>
    </source>
</evidence>
<sequence>MSKIDINCTDFFNLNPLPSWIYEIATFQILEVNAAAIELYGYSRKEFLSLTLKDLQPKETFLKLDGSLKNIDTTEGKIHFGILSHQKKNGNLIQIDMVGHKVNFNNKKSILTISQDVTEKQVQLAKLKKTEEQFKEAANIAKLGYWRLELATNTITWTEEVSQIWGGKNEKKQLTLQGVLDTIYPNDLENLLERYEKSIREEGFHDAIHRIVLPDSTIKWVHEIGSLKKDENGNPISLEGTVQDITERKEEEDRLKLLESVITNINDAILITEAEPIENTGPKIIYANKAFTEMTGYTVEEIIGKTPRILQGPNSDRSELNKLKNALKNWQPCEITTINNKKNGEEFWVNLSITPIANEIGTFTNWISIQRDVTEEKQNQLKKDLLAKISANFKNEDSLVSSTNKVCQTICDYGNFDFVEIWLPNLDKTKINLITKNSNSKIAEKFYKSSFDITSLHPQEGIPGVVWQKKSSVIWGDLGKNLDFVRKDAAENSGINTALGIPLLFNNEVIGVMMIGTKNKSTCLKHHQKTLEDLKEFIGSEINRKKLENDLNHLYDAVPDLICVTDLNGKFLKINRAGCEMIGYNEDEILHYNFEKFIHPEDKNISNSDLEILNSGKSIINFQNRYIKKNGEIVWLSWTSNANLVEGLIYASAKNITQEIKLLDLTTQTSKLARIGSWEVDTINNKIYWSDMVHELHETDPQKFIPEIESSINFYREDFKNLVTKKVNDCVEFGIPFNFEAVLVTAKNNELWIKSIGNAEFVNGKCHRIFGSFQDINDRKQTELRYQSLADNLPGVAYQYLIHPDGTDSIRYVTKGSYELWGYSPEEVIANINLLWKQIELGGSLERVKQAVLDSITSKSKWTATWRNVKPNGEVKTYLGLGTPSYLIDGTILFNSVVLDVTYEEKNKELLEQTSKLARIGSWEVDLINNQLFWSDIVYEIHETSITDFNPNIDTAINFYRKDFRDLIACRVQDCIKNGKPYNFEAVLVTAKNNEIWIRTHGNAEIINGKVIRIYGSIQDINQQKLNEIALKASLKNIEDYKFALDESASITITDSNGIIKYVNDSFCNLSKYSREELVGKTHQIINSKYHSKAFFKELWDTITAGKVWRGEVKNKAKDGSFYWALSTVIPFLDSNNKPFQFMAIRIDITEKKMADEKAISILNEKNKILESIGDAFFAVDKKWIVTYWNREAENLIGKKRSEILGENFWEIFKEGINLGIYKNLKKSLETKQNLNIEIYSVILKKWLEINAYPSNGGLSVYFKDITLRKKADLKLLEANERFENVSVATSDAIYEWGIIDDTHYWGAGFETILGYDLKTEKPSSKLWLDQIHPDDVERVRKSVFDAIENPNIMKWAEEYRFIKKNGEQLFVIDRGLFLRNNNQKAEKMFGSISDLTKQKNQEQELITLNNSLKKYTKDLELTNQQLEQFAFIASHDLQEPLRMITSFMELLKRRYETLLDEKGNQYINFANDGAKRMRQIILDLLDFSRAGKINEKRETFAITDIIKEYQFLRNQIIKEKNAEIIFSELPVIQCYKSPFIQTLHGLIDNAIKYSSKDIPPKITIFAEEKDDHYKISIQDNGIGIDPKFHEKIFVIFQRLHNKDTYEGTGIGLAIAKKQVESWGGEIGVISEIGKGATFFFTIPKMIIAS</sequence>
<feature type="coiled-coil region" evidence="6">
    <location>
        <begin position="1399"/>
        <end position="1426"/>
    </location>
</feature>
<dbReference type="Proteomes" id="UP000237608">
    <property type="component" value="Unassembled WGS sequence"/>
</dbReference>
<dbReference type="PANTHER" id="PTHR43304:SF1">
    <property type="entry name" value="PAC DOMAIN-CONTAINING PROTEIN"/>
    <property type="match status" value="1"/>
</dbReference>
<keyword evidence="5" id="KW-0418">Kinase</keyword>